<dbReference type="Gene3D" id="2.30.130.10">
    <property type="entry name" value="PUA domain"/>
    <property type="match status" value="1"/>
</dbReference>
<dbReference type="GO" id="GO:0005737">
    <property type="term" value="C:cytoplasm"/>
    <property type="evidence" value="ECO:0007669"/>
    <property type="project" value="UniProtKB-SubCell"/>
</dbReference>
<dbReference type="PANTHER" id="PTHR42873:SF1">
    <property type="entry name" value="S-ADENOSYLMETHIONINE-DEPENDENT METHYLTRANSFERASE DOMAIN-CONTAINING PROTEIN"/>
    <property type="match status" value="1"/>
</dbReference>
<keyword evidence="4 10" id="KW-0489">Methyltransferase</keyword>
<protein>
    <submittedName>
        <fullName evidence="10">RlmI/RlmK family 23S rRNA methyltransferase</fullName>
    </submittedName>
</protein>
<dbReference type="RefSeq" id="WP_109678758.1">
    <property type="nucleotide sequence ID" value="NZ_CP086615.1"/>
</dbReference>
<keyword evidence="6" id="KW-0949">S-adenosyl-L-methionine</keyword>
<dbReference type="InterPro" id="IPR041532">
    <property type="entry name" value="RlmI-like_PUA"/>
</dbReference>
<organism evidence="10 11">
    <name type="scientific">Sediminicurvatus halobius</name>
    <dbReference type="NCBI Taxonomy" id="2182432"/>
    <lineage>
        <taxon>Bacteria</taxon>
        <taxon>Pseudomonadati</taxon>
        <taxon>Pseudomonadota</taxon>
        <taxon>Gammaproteobacteria</taxon>
        <taxon>Chromatiales</taxon>
        <taxon>Ectothiorhodospiraceae</taxon>
        <taxon>Sediminicurvatus</taxon>
    </lineage>
</organism>
<dbReference type="OrthoDB" id="9805492at2"/>
<keyword evidence="2" id="KW-0963">Cytoplasm</keyword>
<reference evidence="10 11" key="1">
    <citation type="submission" date="2018-05" db="EMBL/GenBank/DDBJ databases">
        <title>Spiribacter halobius sp. nov., a moderately halophilic bacterium isolated from marine solar saltern.</title>
        <authorList>
            <person name="Zheng W.-S."/>
            <person name="Lu D.-C."/>
            <person name="Du Z.-J."/>
        </authorList>
    </citation>
    <scope>NUCLEOTIDE SEQUENCE [LARGE SCALE GENOMIC DNA]</scope>
    <source>
        <strain evidence="10 11">E85</strain>
    </source>
</reference>
<sequence>MTLQLPDLTLRRGEDRRLRAGHPWVFSNEVDNDRTPLKAFAPGEPVCLRAADGRPVGTAYVNPHSLICARLMSRDPDRAPDGSLLVHRLNLALSLRERLFDAPYYRLVHGEGDGLPGLVVDRFGDTLVAQINTAGMERLREALVEALHRVLRPRHILLRCDSAMRELEGLERYIEWAGDAGPDTLDVAENGARFTVPASAGQKTGWYYDHTANRARMMPLVAGRRVLDLYGYVGAWGIEAALAGAAGVLTVDASRDAAEWAGRNAGWNGVDDRVSVACGDVLEVLAALREDRERFDVVIADPPAFIKRRKDHRQGLRAYRRLNQAAMQVLAHDGVLISASCSAHLERDELRSTLLAAGRHLDRSLQIVDFGRQGPDHPVHPALPETDYIKVITARVLPADSQI</sequence>
<name>A0A2U2N1S1_9GAMM</name>
<dbReference type="CDD" id="cd02440">
    <property type="entry name" value="AdoMet_MTases"/>
    <property type="match status" value="1"/>
</dbReference>
<dbReference type="SUPFAM" id="SSF88697">
    <property type="entry name" value="PUA domain-like"/>
    <property type="match status" value="1"/>
</dbReference>
<comment type="similarity">
    <text evidence="7">Belongs to the methyltransferase superfamily. RlmI family.</text>
</comment>
<evidence type="ECO:0000256" key="3">
    <source>
        <dbReference type="ARBA" id="ARBA00022552"/>
    </source>
</evidence>
<evidence type="ECO:0000256" key="4">
    <source>
        <dbReference type="ARBA" id="ARBA00022603"/>
    </source>
</evidence>
<keyword evidence="11" id="KW-1185">Reference proteome</keyword>
<evidence type="ECO:0000313" key="11">
    <source>
        <dbReference type="Proteomes" id="UP000245474"/>
    </source>
</evidence>
<evidence type="ECO:0000256" key="6">
    <source>
        <dbReference type="ARBA" id="ARBA00022691"/>
    </source>
</evidence>
<dbReference type="InterPro" id="IPR036974">
    <property type="entry name" value="PUA_sf"/>
</dbReference>
<dbReference type="Pfam" id="PF17785">
    <property type="entry name" value="PUA_3"/>
    <property type="match status" value="1"/>
</dbReference>
<evidence type="ECO:0000259" key="9">
    <source>
        <dbReference type="Pfam" id="PF17785"/>
    </source>
</evidence>
<comment type="caution">
    <text evidence="10">The sequence shown here is derived from an EMBL/GenBank/DDBJ whole genome shotgun (WGS) entry which is preliminary data.</text>
</comment>
<dbReference type="GO" id="GO:0032259">
    <property type="term" value="P:methylation"/>
    <property type="evidence" value="ECO:0007669"/>
    <property type="project" value="UniProtKB-KW"/>
</dbReference>
<accession>A0A2U2N1S1</accession>
<dbReference type="GO" id="GO:0008168">
    <property type="term" value="F:methyltransferase activity"/>
    <property type="evidence" value="ECO:0007669"/>
    <property type="project" value="UniProtKB-KW"/>
</dbReference>
<dbReference type="GO" id="GO:0003723">
    <property type="term" value="F:RNA binding"/>
    <property type="evidence" value="ECO:0007669"/>
    <property type="project" value="InterPro"/>
</dbReference>
<dbReference type="PROSITE" id="PS50890">
    <property type="entry name" value="PUA"/>
    <property type="match status" value="1"/>
</dbReference>
<keyword evidence="3" id="KW-0698">rRNA processing</keyword>
<evidence type="ECO:0000256" key="7">
    <source>
        <dbReference type="ARBA" id="ARBA00038091"/>
    </source>
</evidence>
<dbReference type="InterPro" id="IPR019614">
    <property type="entry name" value="SAM-dep_methyl-trfase"/>
</dbReference>
<dbReference type="GO" id="GO:0006364">
    <property type="term" value="P:rRNA processing"/>
    <property type="evidence" value="ECO:0007669"/>
    <property type="project" value="UniProtKB-KW"/>
</dbReference>
<dbReference type="InterPro" id="IPR015947">
    <property type="entry name" value="PUA-like_sf"/>
</dbReference>
<dbReference type="PANTHER" id="PTHR42873">
    <property type="entry name" value="RIBOSOMAL RNA LARGE SUBUNIT METHYLTRANSFERASE"/>
    <property type="match status" value="1"/>
</dbReference>
<dbReference type="CDD" id="cd11572">
    <property type="entry name" value="RlmI_M_like"/>
    <property type="match status" value="1"/>
</dbReference>
<evidence type="ECO:0000259" key="8">
    <source>
        <dbReference type="Pfam" id="PF10672"/>
    </source>
</evidence>
<dbReference type="Proteomes" id="UP000245474">
    <property type="component" value="Unassembled WGS sequence"/>
</dbReference>
<dbReference type="SUPFAM" id="SSF53335">
    <property type="entry name" value="S-adenosyl-L-methionine-dependent methyltransferases"/>
    <property type="match status" value="1"/>
</dbReference>
<keyword evidence="5 10" id="KW-0808">Transferase</keyword>
<feature type="domain" description="S-adenosylmethionine-dependent methyltransferase" evidence="8">
    <location>
        <begin position="174"/>
        <end position="342"/>
    </location>
</feature>
<comment type="subcellular location">
    <subcellularLocation>
        <location evidence="1">Cytoplasm</location>
    </subcellularLocation>
</comment>
<proteinExistence type="inferred from homology"/>
<feature type="domain" description="RlmI-like PUA" evidence="9">
    <location>
        <begin position="8"/>
        <end position="74"/>
    </location>
</feature>
<dbReference type="AlphaFoldDB" id="A0A2U2N1S1"/>
<evidence type="ECO:0000256" key="1">
    <source>
        <dbReference type="ARBA" id="ARBA00004496"/>
    </source>
</evidence>
<dbReference type="Gene3D" id="3.40.50.150">
    <property type="entry name" value="Vaccinia Virus protein VP39"/>
    <property type="match status" value="1"/>
</dbReference>
<evidence type="ECO:0000313" key="10">
    <source>
        <dbReference type="EMBL" id="PWG63008.1"/>
    </source>
</evidence>
<evidence type="ECO:0000256" key="2">
    <source>
        <dbReference type="ARBA" id="ARBA00022490"/>
    </source>
</evidence>
<dbReference type="Gene3D" id="3.30.750.80">
    <property type="entry name" value="RNA methyltransferase domain (HRMD) like"/>
    <property type="match status" value="1"/>
</dbReference>
<dbReference type="CDD" id="cd21153">
    <property type="entry name" value="PUA_RlmI"/>
    <property type="match status" value="1"/>
</dbReference>
<dbReference type="EMBL" id="QFFI01000014">
    <property type="protein sequence ID" value="PWG63008.1"/>
    <property type="molecule type" value="Genomic_DNA"/>
</dbReference>
<dbReference type="InterPro" id="IPR029063">
    <property type="entry name" value="SAM-dependent_MTases_sf"/>
</dbReference>
<dbReference type="Pfam" id="PF10672">
    <property type="entry name" value="Methyltrans_SAM"/>
    <property type="match status" value="1"/>
</dbReference>
<evidence type="ECO:0000256" key="5">
    <source>
        <dbReference type="ARBA" id="ARBA00022679"/>
    </source>
</evidence>
<gene>
    <name evidence="10" type="ORF">DEM34_10305</name>
</gene>